<dbReference type="EMBL" id="JABFOF010000009">
    <property type="protein sequence ID" value="KAG2380686.1"/>
    <property type="molecule type" value="Genomic_DNA"/>
</dbReference>
<keyword evidence="1" id="KW-0175">Coiled coil</keyword>
<evidence type="ECO:0000313" key="4">
    <source>
        <dbReference type="Proteomes" id="UP000743370"/>
    </source>
</evidence>
<evidence type="ECO:0000256" key="1">
    <source>
        <dbReference type="SAM" id="Coils"/>
    </source>
</evidence>
<sequence>MPQADGGERRTPPLNRTVKKTLVVEESSLDNPDLGPFFLKMARETIASSRRTSHSLVILALLLKTLVTMQVTIHFLIPKLQARRQRVGPRVQVDLYQNMKYISKEPIYLVFTVPIPPSPPPFVDEYSLGQTQFVPSVPSGGTSSSHSSKRKAPMVDVIDAQFDKLTTSLDDFTNVIGSTNVHFSMILNAVVRQVDAMENRNEILRSQTEILRRTPTFTYTEGDIYEMLSGMNIVDENLLEQCYDFLCGNPTCTKRLMGLPPHKTWNKLCKMISGGDC</sequence>
<keyword evidence="2" id="KW-0812">Transmembrane</keyword>
<evidence type="ECO:0000256" key="2">
    <source>
        <dbReference type="SAM" id="Phobius"/>
    </source>
</evidence>
<feature type="transmembrane region" description="Helical" evidence="2">
    <location>
        <begin position="56"/>
        <end position="77"/>
    </location>
</feature>
<gene>
    <name evidence="3" type="ORF">HKW66_Vig0200580</name>
</gene>
<comment type="caution">
    <text evidence="3">The sequence shown here is derived from an EMBL/GenBank/DDBJ whole genome shotgun (WGS) entry which is preliminary data.</text>
</comment>
<protein>
    <submittedName>
        <fullName evidence="3">Uncharacterized protein</fullName>
    </submittedName>
</protein>
<accession>A0A8T0JU15</accession>
<feature type="coiled-coil region" evidence="1">
    <location>
        <begin position="187"/>
        <end position="214"/>
    </location>
</feature>
<dbReference type="AlphaFoldDB" id="A0A8T0JU15"/>
<keyword evidence="2" id="KW-1133">Transmembrane helix</keyword>
<proteinExistence type="predicted"/>
<organism evidence="3 4">
    <name type="scientific">Phaseolus angularis</name>
    <name type="common">Azuki bean</name>
    <name type="synonym">Vigna angularis</name>
    <dbReference type="NCBI Taxonomy" id="3914"/>
    <lineage>
        <taxon>Eukaryota</taxon>
        <taxon>Viridiplantae</taxon>
        <taxon>Streptophyta</taxon>
        <taxon>Embryophyta</taxon>
        <taxon>Tracheophyta</taxon>
        <taxon>Spermatophyta</taxon>
        <taxon>Magnoliopsida</taxon>
        <taxon>eudicotyledons</taxon>
        <taxon>Gunneridae</taxon>
        <taxon>Pentapetalae</taxon>
        <taxon>rosids</taxon>
        <taxon>fabids</taxon>
        <taxon>Fabales</taxon>
        <taxon>Fabaceae</taxon>
        <taxon>Papilionoideae</taxon>
        <taxon>50 kb inversion clade</taxon>
        <taxon>NPAAA clade</taxon>
        <taxon>indigoferoid/millettioid clade</taxon>
        <taxon>Phaseoleae</taxon>
        <taxon>Vigna</taxon>
    </lineage>
</organism>
<evidence type="ECO:0000313" key="3">
    <source>
        <dbReference type="EMBL" id="KAG2380686.1"/>
    </source>
</evidence>
<dbReference type="Proteomes" id="UP000743370">
    <property type="component" value="Unassembled WGS sequence"/>
</dbReference>
<reference evidence="3 4" key="1">
    <citation type="submission" date="2020-05" db="EMBL/GenBank/DDBJ databases">
        <title>Vigna angularis (adzuki bean) Var. LongXiaoDou No. 4 denovo assembly.</title>
        <authorList>
            <person name="Xiang H."/>
        </authorList>
    </citation>
    <scope>NUCLEOTIDE SEQUENCE [LARGE SCALE GENOMIC DNA]</scope>
    <source>
        <tissue evidence="3">Leaf</tissue>
    </source>
</reference>
<keyword evidence="2" id="KW-0472">Membrane</keyword>
<name>A0A8T0JU15_PHAAN</name>